<dbReference type="AlphaFoldDB" id="I1BWC5"/>
<protein>
    <submittedName>
        <fullName evidence="1">Uncharacterized protein</fullName>
    </submittedName>
</protein>
<dbReference type="GeneID" id="93612181"/>
<sequence>MMLSLEYLIYYKKLMEESLARDSDIDKPYLYSTIDCGFIPTTHSMSIQKKIC</sequence>
<reference evidence="1 2" key="1">
    <citation type="journal article" date="2009" name="PLoS Genet.">
        <title>Genomic analysis of the basal lineage fungus Rhizopus oryzae reveals a whole-genome duplication.</title>
        <authorList>
            <person name="Ma L.-J."/>
            <person name="Ibrahim A.S."/>
            <person name="Skory C."/>
            <person name="Grabherr M.G."/>
            <person name="Burger G."/>
            <person name="Butler M."/>
            <person name="Elias M."/>
            <person name="Idnurm A."/>
            <person name="Lang B.F."/>
            <person name="Sone T."/>
            <person name="Abe A."/>
            <person name="Calvo S.E."/>
            <person name="Corrochano L.M."/>
            <person name="Engels R."/>
            <person name="Fu J."/>
            <person name="Hansberg W."/>
            <person name="Kim J.-M."/>
            <person name="Kodira C.D."/>
            <person name="Koehrsen M.J."/>
            <person name="Liu B."/>
            <person name="Miranda-Saavedra D."/>
            <person name="O'Leary S."/>
            <person name="Ortiz-Castellanos L."/>
            <person name="Poulter R."/>
            <person name="Rodriguez-Romero J."/>
            <person name="Ruiz-Herrera J."/>
            <person name="Shen Y.-Q."/>
            <person name="Zeng Q."/>
            <person name="Galagan J."/>
            <person name="Birren B.W."/>
            <person name="Cuomo C.A."/>
            <person name="Wickes B.L."/>
        </authorList>
    </citation>
    <scope>NUCLEOTIDE SEQUENCE [LARGE SCALE GENOMIC DNA]</scope>
    <source>
        <strain evidence="2">RA 99-880 / ATCC MYA-4621 / FGSC 9543 / NRRL 43880</strain>
    </source>
</reference>
<proteinExistence type="predicted"/>
<dbReference type="InParanoid" id="I1BWC5"/>
<gene>
    <name evidence="1" type="ORF">RO3G_05210</name>
</gene>
<dbReference type="RefSeq" id="XP_067515901.1">
    <property type="nucleotide sequence ID" value="XM_067659800.1"/>
</dbReference>
<dbReference type="EMBL" id="CH476734">
    <property type="protein sequence ID" value="EIE80505.1"/>
    <property type="molecule type" value="Genomic_DNA"/>
</dbReference>
<evidence type="ECO:0000313" key="1">
    <source>
        <dbReference type="EMBL" id="EIE80505.1"/>
    </source>
</evidence>
<organism evidence="1 2">
    <name type="scientific">Rhizopus delemar (strain RA 99-880 / ATCC MYA-4621 / FGSC 9543 / NRRL 43880)</name>
    <name type="common">Mucormycosis agent</name>
    <name type="synonym">Rhizopus arrhizus var. delemar</name>
    <dbReference type="NCBI Taxonomy" id="246409"/>
    <lineage>
        <taxon>Eukaryota</taxon>
        <taxon>Fungi</taxon>
        <taxon>Fungi incertae sedis</taxon>
        <taxon>Mucoromycota</taxon>
        <taxon>Mucoromycotina</taxon>
        <taxon>Mucoromycetes</taxon>
        <taxon>Mucorales</taxon>
        <taxon>Mucorineae</taxon>
        <taxon>Rhizopodaceae</taxon>
        <taxon>Rhizopus</taxon>
    </lineage>
</organism>
<accession>I1BWC5</accession>
<dbReference type="Proteomes" id="UP000009138">
    <property type="component" value="Unassembled WGS sequence"/>
</dbReference>
<name>I1BWC5_RHIO9</name>
<keyword evidence="2" id="KW-1185">Reference proteome</keyword>
<evidence type="ECO:0000313" key="2">
    <source>
        <dbReference type="Proteomes" id="UP000009138"/>
    </source>
</evidence>
<dbReference type="VEuPathDB" id="FungiDB:RO3G_05210"/>